<dbReference type="GO" id="GO:0005737">
    <property type="term" value="C:cytoplasm"/>
    <property type="evidence" value="ECO:0007669"/>
    <property type="project" value="UniProtKB-SubCell"/>
</dbReference>
<evidence type="ECO:0000259" key="8">
    <source>
        <dbReference type="PROSITE" id="PS50303"/>
    </source>
</evidence>
<keyword evidence="10" id="KW-1185">Reference proteome</keyword>
<dbReference type="PROSITE" id="PS50303">
    <property type="entry name" value="PUM_HD"/>
    <property type="match status" value="1"/>
</dbReference>
<evidence type="ECO:0000313" key="9">
    <source>
        <dbReference type="EMBL" id="ONK72281.1"/>
    </source>
</evidence>
<feature type="repeat" description="Pumilio" evidence="7">
    <location>
        <begin position="662"/>
        <end position="697"/>
    </location>
</feature>
<feature type="repeat" description="Pumilio" evidence="7">
    <location>
        <begin position="626"/>
        <end position="661"/>
    </location>
</feature>
<dbReference type="PANTHER" id="PTHR12537">
    <property type="entry name" value="RNA BINDING PROTEIN PUMILIO-RELATED"/>
    <property type="match status" value="1"/>
</dbReference>
<dbReference type="SMART" id="SM00025">
    <property type="entry name" value="Pumilio"/>
    <property type="match status" value="8"/>
</dbReference>
<feature type="repeat" description="Pumilio" evidence="7">
    <location>
        <begin position="879"/>
        <end position="920"/>
    </location>
</feature>
<feature type="repeat" description="Pumilio" evidence="7">
    <location>
        <begin position="698"/>
        <end position="733"/>
    </location>
</feature>
<keyword evidence="2" id="KW-0963">Cytoplasm</keyword>
<name>A0A5P1F6I6_ASPOF</name>
<accession>A0A5P1F6I6</accession>
<dbReference type="Proteomes" id="UP000243459">
    <property type="component" value="Chromosome 4"/>
</dbReference>
<dbReference type="OrthoDB" id="668540at2759"/>
<feature type="repeat" description="Pumilio" evidence="7">
    <location>
        <begin position="734"/>
        <end position="769"/>
    </location>
</feature>
<feature type="domain" description="PUM-HD" evidence="8">
    <location>
        <begin position="606"/>
        <end position="946"/>
    </location>
</feature>
<dbReference type="InterPro" id="IPR001313">
    <property type="entry name" value="Pumilio_RNA-bd_rpt"/>
</dbReference>
<dbReference type="GO" id="GO:0006417">
    <property type="term" value="P:regulation of translation"/>
    <property type="evidence" value="ECO:0007669"/>
    <property type="project" value="UniProtKB-KW"/>
</dbReference>
<dbReference type="Gene3D" id="1.25.10.10">
    <property type="entry name" value="Leucine-rich Repeat Variant"/>
    <property type="match status" value="1"/>
</dbReference>
<sequence length="960" mass="105764">MITENSSNFDDFEKDLEALLSESHLSRESSLDRERELNIYRSGSAPPTVEGSRTAIRSLLGPVNGEGLMSDEELRAHPDYLSYYYSNDNLNPRLPGPLMSREDWRVAQRFRTTNSAIGDRRKGLGIGGESSLFSMQPGLPGGNEEKDWGNGGIVGLVDVGLGNRRKSFTDAIQEDLVHLPSVSPHLSRAASHSSYGTSNDLKGFSDVQFPQNQNGMDTIGGLRSEAASPGLVRVQSLGSTMSQSFASAVGSSLSRSTTPDRHAIGSSSSFYSPVGKRLIDAEKKIVSNGFGAPASHMADSGDIAVSLSGLSLSNNIKGHGESHLQDKLHCDFIDQPQRLFTMRNGHAKYLQKNIIVSSESESLHVPDIPLLGQNGYSKNAGVLNDLGLSVLASNGQVGLREQPSMNLTQKVVDVGSNSLTGSNGYYPTDTANIDFVGCNSSALHMLNNQFDEGTNVSSGLEGNYLPRTANQVSSAFQAPPMDPLYSQYVQRASNYATDLNDPSLGRSYLDTNHFDMMDYKKAYLGTVLAQQRLTHHGTYFGKSGGLSNDFYGNSGAGLHIPYPTVIPRSPIRQNEPLSRLPSALRSGTGGSKGSWSYVNGIMEQGLASTLLEEFKTNKIRSFELCEIAEHVVEFSGDQYGSRFIQQKLETASIEEKNKLFPKILAHARVLMTDVFGNYVIQKFFEHGTESHRNQLATQLMGHVLPLSLQMYGCRVIQKALEVVNVDQQTQMVSELDGSVIKCVRDQNGNHVIQKCIECVPQERIQFIISAFYGHVVALSTHPYGCRVIQRVLEHCDDEKTQSMMMEEIMRSVCVLAQDQYGNYVIQHVLQHGKPEERSAIISMLAGQIVKMSQQKFASNVVEKCLTYGTPAERQLLIDEMLGSTDENEPFQAMMKDQFGNYVVQKVLETCDDKNRELILSRVKVHLNALKKYTYGKHIVARVEKLVTAGERRIGMQSYTP</sequence>
<dbReference type="FunFam" id="1.25.10.10:FF:000004">
    <property type="entry name" value="Pumilio homolog 1 isoform 2"/>
    <property type="match status" value="1"/>
</dbReference>
<dbReference type="PANTHER" id="PTHR12537:SF12">
    <property type="entry name" value="MATERNAL PROTEIN PUMILIO"/>
    <property type="match status" value="1"/>
</dbReference>
<dbReference type="EMBL" id="CM007384">
    <property type="protein sequence ID" value="ONK72281.1"/>
    <property type="molecule type" value="Genomic_DNA"/>
</dbReference>
<evidence type="ECO:0000256" key="6">
    <source>
        <dbReference type="ARBA" id="ARBA00055193"/>
    </source>
</evidence>
<dbReference type="InterPro" id="IPR011989">
    <property type="entry name" value="ARM-like"/>
</dbReference>
<evidence type="ECO:0000256" key="1">
    <source>
        <dbReference type="ARBA" id="ARBA00004496"/>
    </source>
</evidence>
<dbReference type="AlphaFoldDB" id="A0A5P1F6I6"/>
<organism evidence="9 10">
    <name type="scientific">Asparagus officinalis</name>
    <name type="common">Garden asparagus</name>
    <dbReference type="NCBI Taxonomy" id="4686"/>
    <lineage>
        <taxon>Eukaryota</taxon>
        <taxon>Viridiplantae</taxon>
        <taxon>Streptophyta</taxon>
        <taxon>Embryophyta</taxon>
        <taxon>Tracheophyta</taxon>
        <taxon>Spermatophyta</taxon>
        <taxon>Magnoliopsida</taxon>
        <taxon>Liliopsida</taxon>
        <taxon>Asparagales</taxon>
        <taxon>Asparagaceae</taxon>
        <taxon>Asparagoideae</taxon>
        <taxon>Asparagus</taxon>
    </lineage>
</organism>
<dbReference type="Gramene" id="ONK72281">
    <property type="protein sequence ID" value="ONK72281"/>
    <property type="gene ID" value="A4U43_C04F17710"/>
</dbReference>
<proteinExistence type="predicted"/>
<dbReference type="Pfam" id="PF07990">
    <property type="entry name" value="NABP"/>
    <property type="match status" value="1"/>
</dbReference>
<reference evidence="10" key="1">
    <citation type="journal article" date="2017" name="Nat. Commun.">
        <title>The asparagus genome sheds light on the origin and evolution of a young Y chromosome.</title>
        <authorList>
            <person name="Harkess A."/>
            <person name="Zhou J."/>
            <person name="Xu C."/>
            <person name="Bowers J.E."/>
            <person name="Van der Hulst R."/>
            <person name="Ayyampalayam S."/>
            <person name="Mercati F."/>
            <person name="Riccardi P."/>
            <person name="McKain M.R."/>
            <person name="Kakrana A."/>
            <person name="Tang H."/>
            <person name="Ray J."/>
            <person name="Groenendijk J."/>
            <person name="Arikit S."/>
            <person name="Mathioni S.M."/>
            <person name="Nakano M."/>
            <person name="Shan H."/>
            <person name="Telgmann-Rauber A."/>
            <person name="Kanno A."/>
            <person name="Yue Z."/>
            <person name="Chen H."/>
            <person name="Li W."/>
            <person name="Chen Y."/>
            <person name="Xu X."/>
            <person name="Zhang Y."/>
            <person name="Luo S."/>
            <person name="Chen H."/>
            <person name="Gao J."/>
            <person name="Mao Z."/>
            <person name="Pires J.C."/>
            <person name="Luo M."/>
            <person name="Kudrna D."/>
            <person name="Wing R.A."/>
            <person name="Meyers B.C."/>
            <person name="Yi K."/>
            <person name="Kong H."/>
            <person name="Lavrijsen P."/>
            <person name="Sunseri F."/>
            <person name="Falavigna A."/>
            <person name="Ye Y."/>
            <person name="Leebens-Mack J.H."/>
            <person name="Chen G."/>
        </authorList>
    </citation>
    <scope>NUCLEOTIDE SEQUENCE [LARGE SCALE GENOMIC DNA]</scope>
    <source>
        <strain evidence="10">cv. DH0086</strain>
    </source>
</reference>
<dbReference type="InterPro" id="IPR033712">
    <property type="entry name" value="Pumilio_RNA-bd"/>
</dbReference>
<keyword evidence="3" id="KW-0677">Repeat</keyword>
<keyword evidence="5" id="KW-0694">RNA-binding</keyword>
<evidence type="ECO:0000256" key="4">
    <source>
        <dbReference type="ARBA" id="ARBA00022845"/>
    </source>
</evidence>
<evidence type="ECO:0000256" key="2">
    <source>
        <dbReference type="ARBA" id="ARBA00022490"/>
    </source>
</evidence>
<dbReference type="GO" id="GO:0003729">
    <property type="term" value="F:mRNA binding"/>
    <property type="evidence" value="ECO:0007669"/>
    <property type="project" value="TreeGrafter"/>
</dbReference>
<evidence type="ECO:0000313" key="10">
    <source>
        <dbReference type="Proteomes" id="UP000243459"/>
    </source>
</evidence>
<feature type="repeat" description="Pumilio" evidence="7">
    <location>
        <begin position="843"/>
        <end position="878"/>
    </location>
</feature>
<dbReference type="Pfam" id="PF00806">
    <property type="entry name" value="PUF"/>
    <property type="match status" value="8"/>
</dbReference>
<dbReference type="InterPro" id="IPR016024">
    <property type="entry name" value="ARM-type_fold"/>
</dbReference>
<feature type="repeat" description="Pumilio" evidence="7">
    <location>
        <begin position="770"/>
        <end position="806"/>
    </location>
</feature>
<dbReference type="InterPro" id="IPR012940">
    <property type="entry name" value="NABP"/>
</dbReference>
<keyword evidence="4" id="KW-0810">Translation regulation</keyword>
<dbReference type="SUPFAM" id="SSF48371">
    <property type="entry name" value="ARM repeat"/>
    <property type="match status" value="1"/>
</dbReference>
<comment type="subcellular location">
    <subcellularLocation>
        <location evidence="1">Cytoplasm</location>
    </subcellularLocation>
</comment>
<comment type="function">
    <text evidence="6">Sequence-specific RNA-binding protein that regulates translation and mRNA stability by binding the 3'-UTR of target mRNAs. Binds the APUM-binding elements (APBEs) in the 3'-UTR mRNA sequence of CLV1, PNH, WUS and FAS2.</text>
</comment>
<dbReference type="PROSITE" id="PS50302">
    <property type="entry name" value="PUM"/>
    <property type="match status" value="8"/>
</dbReference>
<gene>
    <name evidence="9" type="ORF">A4U43_C04F17710</name>
</gene>
<feature type="repeat" description="Pumilio" evidence="7">
    <location>
        <begin position="807"/>
        <end position="842"/>
    </location>
</feature>
<evidence type="ECO:0000256" key="5">
    <source>
        <dbReference type="ARBA" id="ARBA00022884"/>
    </source>
</evidence>
<dbReference type="OMA" id="PASHMAD"/>
<evidence type="ECO:0000256" key="3">
    <source>
        <dbReference type="ARBA" id="ARBA00022737"/>
    </source>
</evidence>
<protein>
    <recommendedName>
        <fullName evidence="8">PUM-HD domain-containing protein</fullName>
    </recommendedName>
</protein>
<dbReference type="CDD" id="cd07920">
    <property type="entry name" value="Pumilio"/>
    <property type="match status" value="1"/>
</dbReference>
<dbReference type="InterPro" id="IPR033133">
    <property type="entry name" value="PUM-HD"/>
</dbReference>
<evidence type="ECO:0000256" key="7">
    <source>
        <dbReference type="PROSITE-ProRule" id="PRU00317"/>
    </source>
</evidence>